<keyword evidence="1" id="KW-0812">Transmembrane</keyword>
<evidence type="ECO:0000259" key="2">
    <source>
        <dbReference type="Pfam" id="PF10882"/>
    </source>
</evidence>
<reference evidence="3 4" key="1">
    <citation type="submission" date="2024-03" db="EMBL/GenBank/DDBJ databases">
        <title>Mouse gut bacterial collection (mGBC) of GemPharmatech.</title>
        <authorList>
            <person name="He Y."/>
            <person name="Dong L."/>
            <person name="Wu D."/>
            <person name="Gao X."/>
            <person name="Lin Z."/>
        </authorList>
    </citation>
    <scope>NUCLEOTIDE SEQUENCE [LARGE SCALE GENOMIC DNA]</scope>
    <source>
        <strain evidence="3 4">54-13</strain>
    </source>
</reference>
<proteinExistence type="predicted"/>
<name>A0ABV4CT56_9BACT</name>
<feature type="transmembrane region" description="Helical" evidence="1">
    <location>
        <begin position="12"/>
        <end position="30"/>
    </location>
</feature>
<dbReference type="Proteomes" id="UP001565200">
    <property type="component" value="Unassembled WGS sequence"/>
</dbReference>
<keyword evidence="4" id="KW-1185">Reference proteome</keyword>
<comment type="caution">
    <text evidence="3">The sequence shown here is derived from an EMBL/GenBank/DDBJ whole genome shotgun (WGS) entry which is preliminary data.</text>
</comment>
<keyword evidence="1" id="KW-1133">Transmembrane helix</keyword>
<feature type="transmembrane region" description="Helical" evidence="1">
    <location>
        <begin position="36"/>
        <end position="56"/>
    </location>
</feature>
<evidence type="ECO:0000256" key="1">
    <source>
        <dbReference type="SAM" id="Phobius"/>
    </source>
</evidence>
<dbReference type="RefSeq" id="WP_121698427.1">
    <property type="nucleotide sequence ID" value="NZ_JBCLPP010000005.1"/>
</dbReference>
<gene>
    <name evidence="3" type="ORF">AAK873_02885</name>
</gene>
<dbReference type="InterPro" id="IPR027783">
    <property type="entry name" value="Bacterial_PH-related"/>
</dbReference>
<feature type="domain" description="Bacterial Pleckstrin homology" evidence="2">
    <location>
        <begin position="59"/>
        <end position="156"/>
    </location>
</feature>
<protein>
    <submittedName>
        <fullName evidence="3">PH domain-containing protein</fullName>
    </submittedName>
</protein>
<accession>A0ABV4CT56</accession>
<evidence type="ECO:0000313" key="4">
    <source>
        <dbReference type="Proteomes" id="UP001565200"/>
    </source>
</evidence>
<organism evidence="3 4">
    <name type="scientific">Heminiphilus faecis</name>
    <dbReference type="NCBI Taxonomy" id="2601703"/>
    <lineage>
        <taxon>Bacteria</taxon>
        <taxon>Pseudomonadati</taxon>
        <taxon>Bacteroidota</taxon>
        <taxon>Bacteroidia</taxon>
        <taxon>Bacteroidales</taxon>
        <taxon>Muribaculaceae</taxon>
        <taxon>Heminiphilus</taxon>
    </lineage>
</organism>
<keyword evidence="1" id="KW-0472">Membrane</keyword>
<sequence length="159" mass="17977">MKQQVKISTYSIVINIIALIVIGAVMLINLNRGNMWFVWTLAGLLLIIFSAALFYMPLSISVNDRELCINRPLKVKSIALDNIASVVPCPPTMGERRICGSGGWFGYWGWFSERDLGKYFAYYGRASDCFLVTLKDGHRYMLGCSNPQSIIDYINNHIK</sequence>
<dbReference type="Pfam" id="PF10882">
    <property type="entry name" value="bPH_5"/>
    <property type="match status" value="1"/>
</dbReference>
<evidence type="ECO:0000313" key="3">
    <source>
        <dbReference type="EMBL" id="MEY8244563.1"/>
    </source>
</evidence>
<dbReference type="EMBL" id="JBCLPP010000005">
    <property type="protein sequence ID" value="MEY8244563.1"/>
    <property type="molecule type" value="Genomic_DNA"/>
</dbReference>